<reference evidence="12 13" key="1">
    <citation type="submission" date="2019-01" db="EMBL/GenBank/DDBJ databases">
        <title>Genome sequencing of the rare red list fungi Fomitopsis rosea.</title>
        <authorList>
            <person name="Buettner E."/>
            <person name="Kellner H."/>
        </authorList>
    </citation>
    <scope>NUCLEOTIDE SEQUENCE [LARGE SCALE GENOMIC DNA]</scope>
    <source>
        <strain evidence="12 13">DSM 105464</strain>
    </source>
</reference>
<dbReference type="GO" id="GO:0005730">
    <property type="term" value="C:nucleolus"/>
    <property type="evidence" value="ECO:0007669"/>
    <property type="project" value="UniProtKB-SubCell"/>
</dbReference>
<evidence type="ECO:0000256" key="3">
    <source>
        <dbReference type="ARBA" id="ARBA00022553"/>
    </source>
</evidence>
<proteinExistence type="inferred from homology"/>
<dbReference type="SUPFAM" id="SSF56808">
    <property type="entry name" value="Ribosomal protein L1"/>
    <property type="match status" value="1"/>
</dbReference>
<evidence type="ECO:0000313" key="12">
    <source>
        <dbReference type="EMBL" id="TFY63569.1"/>
    </source>
</evidence>
<keyword evidence="4" id="KW-0832">Ubl conjugation</keyword>
<feature type="compositionally biased region" description="Low complexity" evidence="11">
    <location>
        <begin position="436"/>
        <end position="455"/>
    </location>
</feature>
<dbReference type="InterPro" id="IPR016095">
    <property type="entry name" value="Ribosomal_uL1_3-a/b-sand"/>
</dbReference>
<dbReference type="Gene3D" id="3.40.50.790">
    <property type="match status" value="1"/>
</dbReference>
<dbReference type="CDD" id="cd00403">
    <property type="entry name" value="Ribosomal_L1"/>
    <property type="match status" value="1"/>
</dbReference>
<evidence type="ECO:0000256" key="2">
    <source>
        <dbReference type="ARBA" id="ARBA00022499"/>
    </source>
</evidence>
<evidence type="ECO:0000256" key="11">
    <source>
        <dbReference type="SAM" id="MobiDB-lite"/>
    </source>
</evidence>
<dbReference type="STRING" id="34475.A0A4Y9YR95"/>
<evidence type="ECO:0000256" key="6">
    <source>
        <dbReference type="ARBA" id="ARBA00023054"/>
    </source>
</evidence>
<evidence type="ECO:0000256" key="1">
    <source>
        <dbReference type="ARBA" id="ARBA00004604"/>
    </source>
</evidence>
<protein>
    <recommendedName>
        <fullName evidence="10">Ribosomal L1 domain-containing protein 1</fullName>
    </recommendedName>
</protein>
<accession>A0A4Y9YR95</accession>
<organism evidence="12 13">
    <name type="scientific">Rhodofomes roseus</name>
    <dbReference type="NCBI Taxonomy" id="34475"/>
    <lineage>
        <taxon>Eukaryota</taxon>
        <taxon>Fungi</taxon>
        <taxon>Dikarya</taxon>
        <taxon>Basidiomycota</taxon>
        <taxon>Agaricomycotina</taxon>
        <taxon>Agaricomycetes</taxon>
        <taxon>Polyporales</taxon>
        <taxon>Rhodofomes</taxon>
    </lineage>
</organism>
<comment type="subcellular location">
    <subcellularLocation>
        <location evidence="1">Nucleus</location>
        <location evidence="1">Nucleolus</location>
    </subcellularLocation>
</comment>
<evidence type="ECO:0000256" key="4">
    <source>
        <dbReference type="ARBA" id="ARBA00022843"/>
    </source>
</evidence>
<evidence type="ECO:0000256" key="10">
    <source>
        <dbReference type="ARBA" id="ARBA00070787"/>
    </source>
</evidence>
<gene>
    <name evidence="12" type="ORF">EVJ58_g3171</name>
</gene>
<dbReference type="EMBL" id="SEKV01000126">
    <property type="protein sequence ID" value="TFY63569.1"/>
    <property type="molecule type" value="Genomic_DNA"/>
</dbReference>
<dbReference type="InterPro" id="IPR028364">
    <property type="entry name" value="Ribosomal_uL1/biogenesis"/>
</dbReference>
<keyword evidence="3" id="KW-0597">Phosphoprotein</keyword>
<comment type="similarity">
    <text evidence="9">Belongs to the universal ribosomal protein uL1 family. Highly divergent.</text>
</comment>
<evidence type="ECO:0000256" key="5">
    <source>
        <dbReference type="ARBA" id="ARBA00022990"/>
    </source>
</evidence>
<keyword evidence="7" id="KW-0539">Nucleus</keyword>
<feature type="compositionally biased region" description="Acidic residues" evidence="11">
    <location>
        <begin position="260"/>
        <end position="281"/>
    </location>
</feature>
<evidence type="ECO:0000313" key="13">
    <source>
        <dbReference type="Proteomes" id="UP000298390"/>
    </source>
</evidence>
<dbReference type="PANTHER" id="PTHR23105">
    <property type="entry name" value="RIBOSOMAL PROTEIN L7AE FAMILY MEMBER"/>
    <property type="match status" value="1"/>
</dbReference>
<feature type="region of interest" description="Disordered" evidence="11">
    <location>
        <begin position="258"/>
        <end position="497"/>
    </location>
</feature>
<dbReference type="GO" id="GO:0003723">
    <property type="term" value="F:RNA binding"/>
    <property type="evidence" value="ECO:0007669"/>
    <property type="project" value="InterPro"/>
</dbReference>
<evidence type="ECO:0000256" key="7">
    <source>
        <dbReference type="ARBA" id="ARBA00023242"/>
    </source>
</evidence>
<keyword evidence="5" id="KW-0007">Acetylation</keyword>
<dbReference type="FunFam" id="3.40.50.790:FF:000004">
    <property type="entry name" value="Ribosomal L1 domain-containing 1-like 1"/>
    <property type="match status" value="1"/>
</dbReference>
<comment type="caution">
    <text evidence="12">The sequence shown here is derived from an EMBL/GenBank/DDBJ whole genome shotgun (WGS) entry which is preliminary data.</text>
</comment>
<dbReference type="Pfam" id="PF00687">
    <property type="entry name" value="Ribosomal_L1"/>
    <property type="match status" value="1"/>
</dbReference>
<keyword evidence="6" id="KW-0175">Coiled coil</keyword>
<name>A0A4Y9YR95_9APHY</name>
<evidence type="ECO:0000256" key="8">
    <source>
        <dbReference type="ARBA" id="ARBA00054167"/>
    </source>
</evidence>
<keyword evidence="2" id="KW-1017">Isopeptide bond</keyword>
<dbReference type="Proteomes" id="UP000298390">
    <property type="component" value="Unassembled WGS sequence"/>
</dbReference>
<feature type="compositionally biased region" description="Polar residues" evidence="11">
    <location>
        <begin position="392"/>
        <end position="412"/>
    </location>
</feature>
<evidence type="ECO:0000256" key="9">
    <source>
        <dbReference type="ARBA" id="ARBA00061550"/>
    </source>
</evidence>
<dbReference type="InterPro" id="IPR050257">
    <property type="entry name" value="eL8/uL1-like"/>
</dbReference>
<dbReference type="Gene3D" id="3.30.190.20">
    <property type="match status" value="1"/>
</dbReference>
<dbReference type="AlphaFoldDB" id="A0A4Y9YR95"/>
<comment type="function">
    <text evidence="8">Regulates cellular senescence through inhibition of PTEN translation. Acts as a pro-apoptotic regulator in response to DNA damage.</text>
</comment>
<dbReference type="InterPro" id="IPR023674">
    <property type="entry name" value="Ribosomal_uL1-like"/>
</dbReference>
<sequence length="583" mass="62689">MAKDELIDEHVSLSQSKRAVDALLSHAVKIQEKKAQTELLPGKEQNVWLAVTVKQMQPEKKLKPFKIPIVHPIVDPRVSSLCLITKDPQREYKDLLESNGIRFISRVVGIEKLKGKFKPFEARRMLLKENDLFLADERVVPLLPGLLGKKFFEAKKQPIPVCLTRKDLKGELERAISSTYFHQNQGTCTSVKIGTVSQSPSKVLDNLKTALPAIVKRIKGEWDNIQSFHIKTNSSASLPIWSCDLGATDGARWDGLVADSESEEESEAEDSEEDNEVEAAEEAVLAKPKGKKAVADAPTPKAKAKAGEAEPMDVDEQVPSSKEHGKGKKRAAEDINDTPQKKAKADSAPSTATQAGPKKTTTDVSATNAPRSPAVAPSSIDASAQRKKRRSSVSLAETSTPSQAFSMSTSEPKPTGNAADTAAPTKKRKKRKTADAEPATAEAPASDAPTTAPEARVPPSGPASAHLPEDSAAAGPTKRRKRSKGAAAEASKETEAAVTAPVAVPVESTAAAQPATECWTLRLRPPRCSGPRPTEWMALGWRVTLSNRMSPCSLIPIAKPSRSPFSSLAGWCNSDALRLVDCV</sequence>